<protein>
    <submittedName>
        <fullName evidence="2">Hint domain-containing protein</fullName>
    </submittedName>
</protein>
<dbReference type="RefSeq" id="WP_310457854.1">
    <property type="nucleotide sequence ID" value="NZ_JAVKPH010000015.1"/>
</dbReference>
<dbReference type="Proteomes" id="UP001247754">
    <property type="component" value="Unassembled WGS sequence"/>
</dbReference>
<feature type="domain" description="Hedgehog/Intein (Hint)" evidence="1">
    <location>
        <begin position="166"/>
        <end position="295"/>
    </location>
</feature>
<accession>A0ABU1F9P1</accession>
<dbReference type="EMBL" id="JAVKPH010000015">
    <property type="protein sequence ID" value="MDR5653613.1"/>
    <property type="molecule type" value="Genomic_DNA"/>
</dbReference>
<organism evidence="2 3">
    <name type="scientific">Ruixingdingia sedimenti</name>
    <dbReference type="NCBI Taxonomy" id="3073604"/>
    <lineage>
        <taxon>Bacteria</taxon>
        <taxon>Pseudomonadati</taxon>
        <taxon>Pseudomonadota</taxon>
        <taxon>Alphaproteobacteria</taxon>
        <taxon>Rhodobacterales</taxon>
        <taxon>Paracoccaceae</taxon>
        <taxon>Ruixingdingia</taxon>
    </lineage>
</organism>
<dbReference type="InterPro" id="IPR036844">
    <property type="entry name" value="Hint_dom_sf"/>
</dbReference>
<evidence type="ECO:0000259" key="1">
    <source>
        <dbReference type="Pfam" id="PF13403"/>
    </source>
</evidence>
<dbReference type="Pfam" id="PF13403">
    <property type="entry name" value="Hint_2"/>
    <property type="match status" value="1"/>
</dbReference>
<evidence type="ECO:0000313" key="2">
    <source>
        <dbReference type="EMBL" id="MDR5653613.1"/>
    </source>
</evidence>
<dbReference type="SUPFAM" id="SSF51294">
    <property type="entry name" value="Hedgehog/intein (Hint) domain"/>
    <property type="match status" value="1"/>
</dbReference>
<dbReference type="InterPro" id="IPR028992">
    <property type="entry name" value="Hedgehog/Intein_dom"/>
</dbReference>
<evidence type="ECO:0000313" key="3">
    <source>
        <dbReference type="Proteomes" id="UP001247754"/>
    </source>
</evidence>
<name>A0ABU1F9P1_9RHOB</name>
<comment type="caution">
    <text evidence="2">The sequence shown here is derived from an EMBL/GenBank/DDBJ whole genome shotgun (WGS) entry which is preliminary data.</text>
</comment>
<gene>
    <name evidence="2" type="ORF">RGD00_13425</name>
</gene>
<reference evidence="2 3" key="1">
    <citation type="submission" date="2023-09" db="EMBL/GenBank/DDBJ databases">
        <title>Xinfangfangia sedmenti sp. nov., isolated the sedment.</title>
        <authorList>
            <person name="Xu L."/>
        </authorList>
    </citation>
    <scope>NUCLEOTIDE SEQUENCE [LARGE SCALE GENOMIC DNA]</scope>
    <source>
        <strain evidence="2 3">LG-4</strain>
    </source>
</reference>
<keyword evidence="3" id="KW-1185">Reference proteome</keyword>
<proteinExistence type="predicted"/>
<sequence length="335" mass="34417">MTEWIALSGAEAGCGPGCETDPLPRGSLLIGLSRPVADPTVVMELRMEGGRAGLSVMVDPALGIGVIARAGSTMRRHWLAGPLPAGLKGGVTLNLSWDMAQGRWSLAAEGGGSGARATGTDPLPPPPGLGAALADAAQTPGAFHPAVLWWGLSRGIWRNPPGAALGPDTLVATPGGYVPLGRLRPGDRVLTLDQGAQPLAALYRHAAPHRAALAPVRLRAGHFPIPRDMLAGPQTRLLFDGAAVEYLFGTEEVLAAAGDITDRLVAQRLRTGTASTLICPVTERPALILCDGVAVLSGAVNPALPAPRPCLRPYETAALLPDRPMAAELAPGLAA</sequence>